<feature type="chain" id="PRO_5047455994" evidence="1">
    <location>
        <begin position="21"/>
        <end position="129"/>
    </location>
</feature>
<name>A0ABU5ZXS4_9FLAO</name>
<evidence type="ECO:0000313" key="4">
    <source>
        <dbReference type="Proteomes" id="UP001327027"/>
    </source>
</evidence>
<feature type="signal peptide" evidence="1">
    <location>
        <begin position="1"/>
        <end position="20"/>
    </location>
</feature>
<dbReference type="EMBL" id="JAYKLX010000006">
    <property type="protein sequence ID" value="MEB3346679.1"/>
    <property type="molecule type" value="Genomic_DNA"/>
</dbReference>
<evidence type="ECO:0000313" key="3">
    <source>
        <dbReference type="EMBL" id="MEB3346679.1"/>
    </source>
</evidence>
<organism evidence="3 4">
    <name type="scientific">Aquimarina gracilis</name>
    <dbReference type="NCBI Taxonomy" id="874422"/>
    <lineage>
        <taxon>Bacteria</taxon>
        <taxon>Pseudomonadati</taxon>
        <taxon>Bacteroidota</taxon>
        <taxon>Flavobacteriia</taxon>
        <taxon>Flavobacteriales</taxon>
        <taxon>Flavobacteriaceae</taxon>
        <taxon>Aquimarina</taxon>
    </lineage>
</organism>
<protein>
    <submittedName>
        <fullName evidence="3">DUF4923 family protein</fullName>
    </submittedName>
</protein>
<dbReference type="RefSeq" id="WP_324180705.1">
    <property type="nucleotide sequence ID" value="NZ_BAABAW010000006.1"/>
</dbReference>
<reference evidence="3 4" key="1">
    <citation type="journal article" date="2013" name="Int. J. Syst. Evol. Microbiol.">
        <title>Aquimarina gracilis sp. nov., isolated from the gut microflora of a mussel, Mytilus coruscus, and emended description of Aquimarina spongiae.</title>
        <authorList>
            <person name="Park S.C."/>
            <person name="Choe H.N."/>
            <person name="Baik K.S."/>
            <person name="Seong C.N."/>
        </authorList>
    </citation>
    <scope>NUCLEOTIDE SEQUENCE [LARGE SCALE GENOMIC DNA]</scope>
    <source>
        <strain evidence="3 4">PSC32</strain>
    </source>
</reference>
<feature type="domain" description="DUF4923" evidence="2">
    <location>
        <begin position="48"/>
        <end position="121"/>
    </location>
</feature>
<sequence>MKRTITLSLFAALFTLFINAQDTNNQLVGKWKYNQTSSLTDAGPSLETMYEFTADGNFVVVNPNGEIKGTWSYNSSDKTLSLSSGNKILSKFSITELSAQKMTMQKGKKSLELVKTSGNYTAPAEKKIN</sequence>
<dbReference type="Pfam" id="PF16270">
    <property type="entry name" value="DUF4923"/>
    <property type="match status" value="1"/>
</dbReference>
<accession>A0ABU5ZXS4</accession>
<evidence type="ECO:0000256" key="1">
    <source>
        <dbReference type="SAM" id="SignalP"/>
    </source>
</evidence>
<keyword evidence="1" id="KW-0732">Signal</keyword>
<dbReference type="Proteomes" id="UP001327027">
    <property type="component" value="Unassembled WGS sequence"/>
</dbReference>
<keyword evidence="4" id="KW-1185">Reference proteome</keyword>
<gene>
    <name evidence="3" type="ORF">U6A24_14465</name>
</gene>
<comment type="caution">
    <text evidence="3">The sequence shown here is derived from an EMBL/GenBank/DDBJ whole genome shotgun (WGS) entry which is preliminary data.</text>
</comment>
<dbReference type="InterPro" id="IPR032575">
    <property type="entry name" value="DUF4923"/>
</dbReference>
<evidence type="ECO:0000259" key="2">
    <source>
        <dbReference type="Pfam" id="PF16270"/>
    </source>
</evidence>
<proteinExistence type="predicted"/>